<dbReference type="Proteomes" id="UP000193498">
    <property type="component" value="Unassembled WGS sequence"/>
</dbReference>
<evidence type="ECO:0000256" key="1">
    <source>
        <dbReference type="ARBA" id="ARBA00022723"/>
    </source>
</evidence>
<dbReference type="PANTHER" id="PTHR31742:SF1">
    <property type="entry name" value="RPA-INTERACTING PROTEIN"/>
    <property type="match status" value="1"/>
</dbReference>
<accession>A0A1Y1ZB49</accession>
<keyword evidence="6" id="KW-1185">Reference proteome</keyword>
<comment type="caution">
    <text evidence="5">The sequence shown here is derived from an EMBL/GenBank/DDBJ whole genome shotgun (WGS) entry which is preliminary data.</text>
</comment>
<dbReference type="InParanoid" id="A0A1Y1ZB49"/>
<name>A0A1Y1ZB49_9FUNG</name>
<proteinExistence type="predicted"/>
<protein>
    <recommendedName>
        <fullName evidence="4">RPA-interacting protein C-terminal domain-containing protein</fullName>
    </recommendedName>
</protein>
<dbReference type="GO" id="GO:0008270">
    <property type="term" value="F:zinc ion binding"/>
    <property type="evidence" value="ECO:0007669"/>
    <property type="project" value="UniProtKB-KW"/>
</dbReference>
<reference evidence="5 6" key="1">
    <citation type="submission" date="2016-07" db="EMBL/GenBank/DDBJ databases">
        <title>Pervasive Adenine N6-methylation of Active Genes in Fungi.</title>
        <authorList>
            <consortium name="DOE Joint Genome Institute"/>
            <person name="Mondo S.J."/>
            <person name="Dannebaum R.O."/>
            <person name="Kuo R.C."/>
            <person name="Labutti K."/>
            <person name="Haridas S."/>
            <person name="Kuo A."/>
            <person name="Salamov A."/>
            <person name="Ahrendt S.R."/>
            <person name="Lipzen A."/>
            <person name="Sullivan W."/>
            <person name="Andreopoulos W.B."/>
            <person name="Clum A."/>
            <person name="Lindquist E."/>
            <person name="Daum C."/>
            <person name="Ramamoorthy G.K."/>
            <person name="Gryganskyi A."/>
            <person name="Culley D."/>
            <person name="Magnuson J.K."/>
            <person name="James T.Y."/>
            <person name="O'Malley M.A."/>
            <person name="Stajich J.E."/>
            <person name="Spatafora J.W."/>
            <person name="Visel A."/>
            <person name="Grigoriev I.V."/>
        </authorList>
    </citation>
    <scope>NUCLEOTIDE SEQUENCE [LARGE SCALE GENOMIC DNA]</scope>
    <source>
        <strain evidence="5 6">CBS 931.73</strain>
    </source>
</reference>
<dbReference type="AlphaFoldDB" id="A0A1Y1ZB49"/>
<gene>
    <name evidence="5" type="ORF">K493DRAFT_106828</name>
</gene>
<dbReference type="Pfam" id="PF14768">
    <property type="entry name" value="RPA_interact_C"/>
    <property type="match status" value="1"/>
</dbReference>
<dbReference type="EMBL" id="MCFE01000009">
    <property type="protein sequence ID" value="ORY07334.1"/>
    <property type="molecule type" value="Genomic_DNA"/>
</dbReference>
<keyword evidence="2" id="KW-0863">Zinc-finger</keyword>
<dbReference type="InterPro" id="IPR028159">
    <property type="entry name" value="RPA_interact_C_dom"/>
</dbReference>
<dbReference type="GO" id="GO:0006606">
    <property type="term" value="P:protein import into nucleus"/>
    <property type="evidence" value="ECO:0007669"/>
    <property type="project" value="TreeGrafter"/>
</dbReference>
<sequence length="208" mass="23893">MRNTSTLEASRNSRVTANKNISWRARFVKECLAKFQENRRSFMDQRRGLTTLEEKSLKERISNELETFFEQNTELNDFELVTGAQTRYITQGSAEWLEFCEHIEQEILAELKETTDHVHHHPELACPLCKECALRQKGNIVHCCCGFQVNTQSDSTGILYLKNGLEQTETSHRVTCDGSLEFRVDGMCGMGNMLVATCNRCKLYEVVI</sequence>
<dbReference type="InterPro" id="IPR028156">
    <property type="entry name" value="RIP"/>
</dbReference>
<evidence type="ECO:0000256" key="2">
    <source>
        <dbReference type="ARBA" id="ARBA00022771"/>
    </source>
</evidence>
<organism evidence="5 6">
    <name type="scientific">Basidiobolus meristosporus CBS 931.73</name>
    <dbReference type="NCBI Taxonomy" id="1314790"/>
    <lineage>
        <taxon>Eukaryota</taxon>
        <taxon>Fungi</taxon>
        <taxon>Fungi incertae sedis</taxon>
        <taxon>Zoopagomycota</taxon>
        <taxon>Entomophthoromycotina</taxon>
        <taxon>Basidiobolomycetes</taxon>
        <taxon>Basidiobolales</taxon>
        <taxon>Basidiobolaceae</taxon>
        <taxon>Basidiobolus</taxon>
    </lineage>
</organism>
<feature type="domain" description="RPA-interacting protein C-terminal" evidence="4">
    <location>
        <begin position="126"/>
        <end position="205"/>
    </location>
</feature>
<dbReference type="PANTHER" id="PTHR31742">
    <property type="entry name" value="RPA-INTERACTING PROTEIN RPAIN"/>
    <property type="match status" value="1"/>
</dbReference>
<evidence type="ECO:0000313" key="6">
    <source>
        <dbReference type="Proteomes" id="UP000193498"/>
    </source>
</evidence>
<dbReference type="OrthoDB" id="435311at2759"/>
<evidence type="ECO:0000259" key="4">
    <source>
        <dbReference type="Pfam" id="PF14768"/>
    </source>
</evidence>
<keyword evidence="3" id="KW-0862">Zinc</keyword>
<evidence type="ECO:0000313" key="5">
    <source>
        <dbReference type="EMBL" id="ORY07334.1"/>
    </source>
</evidence>
<evidence type="ECO:0000256" key="3">
    <source>
        <dbReference type="ARBA" id="ARBA00022833"/>
    </source>
</evidence>
<dbReference type="GO" id="GO:0005634">
    <property type="term" value="C:nucleus"/>
    <property type="evidence" value="ECO:0007669"/>
    <property type="project" value="TreeGrafter"/>
</dbReference>
<keyword evidence="1" id="KW-0479">Metal-binding</keyword>